<dbReference type="EMBL" id="JAVRRT010000001">
    <property type="protein sequence ID" value="KAK5175902.1"/>
    <property type="molecule type" value="Genomic_DNA"/>
</dbReference>
<organism evidence="1 2">
    <name type="scientific">Saxophila tyrrhenica</name>
    <dbReference type="NCBI Taxonomy" id="1690608"/>
    <lineage>
        <taxon>Eukaryota</taxon>
        <taxon>Fungi</taxon>
        <taxon>Dikarya</taxon>
        <taxon>Ascomycota</taxon>
        <taxon>Pezizomycotina</taxon>
        <taxon>Dothideomycetes</taxon>
        <taxon>Dothideomycetidae</taxon>
        <taxon>Mycosphaerellales</taxon>
        <taxon>Extremaceae</taxon>
        <taxon>Saxophila</taxon>
    </lineage>
</organism>
<reference evidence="1 2" key="1">
    <citation type="submission" date="2023-08" db="EMBL/GenBank/DDBJ databases">
        <title>Black Yeasts Isolated from many extreme environments.</title>
        <authorList>
            <person name="Coleine C."/>
            <person name="Stajich J.E."/>
            <person name="Selbmann L."/>
        </authorList>
    </citation>
    <scope>NUCLEOTIDE SEQUENCE [LARGE SCALE GENOMIC DNA]</scope>
    <source>
        <strain evidence="1 2">CCFEE 5935</strain>
    </source>
</reference>
<dbReference type="RefSeq" id="XP_064664540.1">
    <property type="nucleotide sequence ID" value="XM_064798306.1"/>
</dbReference>
<comment type="caution">
    <text evidence="1">The sequence shown here is derived from an EMBL/GenBank/DDBJ whole genome shotgun (WGS) entry which is preliminary data.</text>
</comment>
<evidence type="ECO:0000313" key="1">
    <source>
        <dbReference type="EMBL" id="KAK5175902.1"/>
    </source>
</evidence>
<dbReference type="GeneID" id="89922391"/>
<gene>
    <name evidence="1" type="ORF">LTR77_001042</name>
</gene>
<dbReference type="InterPro" id="IPR050977">
    <property type="entry name" value="Fungal_Meroterpenoid_Isomerase"/>
</dbReference>
<sequence length="152" mass="17270">MGSEGPTPLETAKSLIDGYNTWELDAIMKPRHTSCTQKVLPARLNRPAMSNDEYRQYFQGVMGQFRDYHLEISDATEDTKRHKVAFLLQGTAKTAIGDYANEFTVIIHLTEDDSQILEVKEFVYVPCALIRADSGYSMDFFQRLRAHMAGQS</sequence>
<accession>A0AAV9PST9</accession>
<dbReference type="InterPro" id="IPR032710">
    <property type="entry name" value="NTF2-like_dom_sf"/>
</dbReference>
<dbReference type="Gene3D" id="3.10.450.50">
    <property type="match status" value="1"/>
</dbReference>
<proteinExistence type="predicted"/>
<dbReference type="AlphaFoldDB" id="A0AAV9PST9"/>
<keyword evidence="2" id="KW-1185">Reference proteome</keyword>
<name>A0AAV9PST9_9PEZI</name>
<protein>
    <submittedName>
        <fullName evidence="1">Uncharacterized protein</fullName>
    </submittedName>
</protein>
<dbReference type="Proteomes" id="UP001337655">
    <property type="component" value="Unassembled WGS sequence"/>
</dbReference>
<evidence type="ECO:0000313" key="2">
    <source>
        <dbReference type="Proteomes" id="UP001337655"/>
    </source>
</evidence>
<dbReference type="PANTHER" id="PTHR39598">
    <property type="entry name" value="AUSTINOL SYNTHESIS PROTEIN F-RELATED"/>
    <property type="match status" value="1"/>
</dbReference>
<dbReference type="SUPFAM" id="SSF54427">
    <property type="entry name" value="NTF2-like"/>
    <property type="match status" value="1"/>
</dbReference>
<dbReference type="PANTHER" id="PTHR39598:SF1">
    <property type="entry name" value="AUSTINOID BIOSYNTHESIS CLUSTERS PROTEIN F-RELATED"/>
    <property type="match status" value="1"/>
</dbReference>